<dbReference type="InterPro" id="IPR028098">
    <property type="entry name" value="Glyco_trans_4-like_N"/>
</dbReference>
<sequence>MKPGTLGYLSGAPRVSTRPDAEASGPKSHILGFIGAFRKLGWQVRPFIVGDRMPAQWVGSGSERKLRRGVFHRVAADMVRLALAWRNRQAAWKEIGPVDWVYERFGVFQSLGRAFQRRGIPWVLETNGPFFYEAKTERRSIALSAVARRLEIQAYRDCDVLVCITSPLRDIIVREAGVPEDKIVLVPNGVDTQRFDPAKADGSRYFSMPTLGFVGSLIAWQGLDRLTTALAELRAQGADWALVVAGDGPERAAWEKLARDRGLDDRVLFLGSVPWEQVPAVLGRIDVGYSGQVPLKIGAMYHSPLKLYEYLAMGKPVIAAAYEDALRVVEPGHTGYLFAPDSMDELKAVLKEALRNRDRWEAMGAAARRLVVSRHSWEARITHLVKEVERIVGRRGA</sequence>
<keyword evidence="4" id="KW-0808">Transferase</keyword>
<proteinExistence type="predicted"/>
<comment type="caution">
    <text evidence="4">The sequence shown here is derived from an EMBL/GenBank/DDBJ whole genome shotgun (WGS) entry which is preliminary data.</text>
</comment>
<evidence type="ECO:0000259" key="3">
    <source>
        <dbReference type="Pfam" id="PF13439"/>
    </source>
</evidence>
<dbReference type="PANTHER" id="PTHR12526">
    <property type="entry name" value="GLYCOSYLTRANSFERASE"/>
    <property type="match status" value="1"/>
</dbReference>
<reference evidence="4" key="1">
    <citation type="journal article" date="2020" name="mSystems">
        <title>Genome- and Community-Level Interaction Insights into Carbon Utilization and Element Cycling Functions of Hydrothermarchaeota in Hydrothermal Sediment.</title>
        <authorList>
            <person name="Zhou Z."/>
            <person name="Liu Y."/>
            <person name="Xu W."/>
            <person name="Pan J."/>
            <person name="Luo Z.H."/>
            <person name="Li M."/>
        </authorList>
    </citation>
    <scope>NUCLEOTIDE SEQUENCE [LARGE SCALE GENOMIC DNA]</scope>
    <source>
        <strain evidence="4">SpSt-456</strain>
    </source>
</reference>
<dbReference type="EMBL" id="DSTK01000034">
    <property type="protein sequence ID" value="HFK97815.1"/>
    <property type="molecule type" value="Genomic_DNA"/>
</dbReference>
<feature type="domain" description="Glycosyltransferase subfamily 4-like N-terminal" evidence="3">
    <location>
        <begin position="25"/>
        <end position="194"/>
    </location>
</feature>
<feature type="domain" description="Glycosyl transferase family 1" evidence="2">
    <location>
        <begin position="209"/>
        <end position="369"/>
    </location>
</feature>
<evidence type="ECO:0000256" key="1">
    <source>
        <dbReference type="SAM" id="MobiDB-lite"/>
    </source>
</evidence>
<organism evidence="4">
    <name type="scientific">Desulfacinum infernum</name>
    <dbReference type="NCBI Taxonomy" id="35837"/>
    <lineage>
        <taxon>Bacteria</taxon>
        <taxon>Pseudomonadati</taxon>
        <taxon>Thermodesulfobacteriota</taxon>
        <taxon>Syntrophobacteria</taxon>
        <taxon>Syntrophobacterales</taxon>
        <taxon>Syntrophobacteraceae</taxon>
        <taxon>Desulfacinum</taxon>
    </lineage>
</organism>
<dbReference type="Pfam" id="PF13439">
    <property type="entry name" value="Glyco_transf_4"/>
    <property type="match status" value="1"/>
</dbReference>
<gene>
    <name evidence="4" type="ORF">ENS06_10915</name>
</gene>
<dbReference type="Gene3D" id="3.40.50.2000">
    <property type="entry name" value="Glycogen Phosphorylase B"/>
    <property type="match status" value="2"/>
</dbReference>
<evidence type="ECO:0000313" key="4">
    <source>
        <dbReference type="EMBL" id="HFK97815.1"/>
    </source>
</evidence>
<name>A0A832A265_9BACT</name>
<dbReference type="AlphaFoldDB" id="A0A832A265"/>
<dbReference type="Pfam" id="PF00534">
    <property type="entry name" value="Glycos_transf_1"/>
    <property type="match status" value="1"/>
</dbReference>
<dbReference type="InterPro" id="IPR001296">
    <property type="entry name" value="Glyco_trans_1"/>
</dbReference>
<dbReference type="PANTHER" id="PTHR12526:SF600">
    <property type="entry name" value="GLYCOSYL TRANSFERASE GROUP 1"/>
    <property type="match status" value="1"/>
</dbReference>
<accession>A0A832A265</accession>
<protein>
    <submittedName>
        <fullName evidence="4">Glycosyltransferase family 1 protein</fullName>
    </submittedName>
</protein>
<evidence type="ECO:0000259" key="2">
    <source>
        <dbReference type="Pfam" id="PF00534"/>
    </source>
</evidence>
<dbReference type="GO" id="GO:0016757">
    <property type="term" value="F:glycosyltransferase activity"/>
    <property type="evidence" value="ECO:0007669"/>
    <property type="project" value="InterPro"/>
</dbReference>
<dbReference type="CDD" id="cd03794">
    <property type="entry name" value="GT4_WbuB-like"/>
    <property type="match status" value="1"/>
</dbReference>
<dbReference type="SUPFAM" id="SSF53756">
    <property type="entry name" value="UDP-Glycosyltransferase/glycogen phosphorylase"/>
    <property type="match status" value="1"/>
</dbReference>
<feature type="region of interest" description="Disordered" evidence="1">
    <location>
        <begin position="1"/>
        <end position="25"/>
    </location>
</feature>